<sequence length="421" mass="46530">MSKVGVYKVDITPPLGIDFIGYHRPTGISNIDERIYATAFIFESKETKSVIISIDNIGMLIKDTIIIREQIVKELKIPFENITVVYTHTHSGPATASNNQVVQSYTSSLITNVVKATVHANENMQPSEVGWNVTMGEIGVNRREISLDGKVKMGINVNGVVDNRIGVLAIKHPTTGKFQGLIVFCTAHPNVLKGDSDILSADYPGLTRDILQNTLHCPVIIIQGAAGNVNANYRGSKEALGKMAYALSGSVLTMIPSINYKSISKLRTVSTKMSMKLKDIPEPDVIKRMALLAEEQWGVNTDKWLMVLLGLHKQNIKQLSIDLEIQLLQINEGSFSGIPMEPFSETALDIQKRLKNKLAFFGGYTNGYLGYLPTKEAYPYGGYEVEVNPVIYGPITDLWMPPVDNTAEQVVKKVLELYNTK</sequence>
<evidence type="ECO:0000313" key="3">
    <source>
        <dbReference type="Proteomes" id="UP001549104"/>
    </source>
</evidence>
<dbReference type="Proteomes" id="UP001549104">
    <property type="component" value="Unassembled WGS sequence"/>
</dbReference>
<dbReference type="InterPro" id="IPR031329">
    <property type="entry name" value="NEUT/ALK_ceramidase_N"/>
</dbReference>
<feature type="domain" description="Neutral/alkaline non-lysosomal ceramidase N-terminal" evidence="1">
    <location>
        <begin position="3"/>
        <end position="209"/>
    </location>
</feature>
<comment type="caution">
    <text evidence="2">The sequence shown here is derived from an EMBL/GenBank/DDBJ whole genome shotgun (WGS) entry which is preliminary data.</text>
</comment>
<accession>A0ABV2KA05</accession>
<proteinExistence type="predicted"/>
<keyword evidence="3" id="KW-1185">Reference proteome</keyword>
<dbReference type="Pfam" id="PF04734">
    <property type="entry name" value="Ceramidase_alk"/>
    <property type="match status" value="1"/>
</dbReference>
<gene>
    <name evidence="2" type="ORF">ABIC55_003004</name>
</gene>
<evidence type="ECO:0000259" key="1">
    <source>
        <dbReference type="Pfam" id="PF04734"/>
    </source>
</evidence>
<evidence type="ECO:0000313" key="2">
    <source>
        <dbReference type="EMBL" id="MET3657907.1"/>
    </source>
</evidence>
<dbReference type="EMBL" id="JBEPME010000004">
    <property type="protein sequence ID" value="MET3657907.1"/>
    <property type="molecule type" value="Genomic_DNA"/>
</dbReference>
<protein>
    <recommendedName>
        <fullName evidence="1">Neutral/alkaline non-lysosomal ceramidase N-terminal domain-containing protein</fullName>
    </recommendedName>
</protein>
<organism evidence="2 3">
    <name type="scientific">Sporosarcina psychrophila</name>
    <name type="common">Bacillus psychrophilus</name>
    <dbReference type="NCBI Taxonomy" id="1476"/>
    <lineage>
        <taxon>Bacteria</taxon>
        <taxon>Bacillati</taxon>
        <taxon>Bacillota</taxon>
        <taxon>Bacilli</taxon>
        <taxon>Bacillales</taxon>
        <taxon>Caryophanaceae</taxon>
        <taxon>Sporosarcina</taxon>
    </lineage>
</organism>
<dbReference type="RefSeq" id="WP_354313645.1">
    <property type="nucleotide sequence ID" value="NZ_JBEPME010000004.1"/>
</dbReference>
<name>A0ABV2KA05_SPOPS</name>
<reference evidence="2 3" key="1">
    <citation type="submission" date="2024-06" db="EMBL/GenBank/DDBJ databases">
        <title>Sorghum-associated microbial communities from plants grown in Nebraska, USA.</title>
        <authorList>
            <person name="Schachtman D."/>
        </authorList>
    </citation>
    <scope>NUCLEOTIDE SEQUENCE [LARGE SCALE GENOMIC DNA]</scope>
    <source>
        <strain evidence="2 3">1288</strain>
    </source>
</reference>